<evidence type="ECO:0000256" key="1">
    <source>
        <dbReference type="SAM" id="MobiDB-lite"/>
    </source>
</evidence>
<dbReference type="InterPro" id="IPR059003">
    <property type="entry name" value="At1g61900_C"/>
</dbReference>
<accession>A0A103XDZ1</accession>
<dbReference type="STRING" id="59895.A0A103XDZ1"/>
<dbReference type="PANTHER" id="PTHR33831">
    <property type="entry name" value="GPI-ANCHORED PROTEIN"/>
    <property type="match status" value="1"/>
</dbReference>
<organism evidence="4 5">
    <name type="scientific">Cynara cardunculus var. scolymus</name>
    <name type="common">Globe artichoke</name>
    <name type="synonym">Cynara scolymus</name>
    <dbReference type="NCBI Taxonomy" id="59895"/>
    <lineage>
        <taxon>Eukaryota</taxon>
        <taxon>Viridiplantae</taxon>
        <taxon>Streptophyta</taxon>
        <taxon>Embryophyta</taxon>
        <taxon>Tracheophyta</taxon>
        <taxon>Spermatophyta</taxon>
        <taxon>Magnoliopsida</taxon>
        <taxon>eudicotyledons</taxon>
        <taxon>Gunneridae</taxon>
        <taxon>Pentapetalae</taxon>
        <taxon>asterids</taxon>
        <taxon>campanulids</taxon>
        <taxon>Asterales</taxon>
        <taxon>Asteraceae</taxon>
        <taxon>Carduoideae</taxon>
        <taxon>Cardueae</taxon>
        <taxon>Carduinae</taxon>
        <taxon>Cynara</taxon>
    </lineage>
</organism>
<dbReference type="AlphaFoldDB" id="A0A103XDZ1"/>
<feature type="region of interest" description="Disordered" evidence="1">
    <location>
        <begin position="1"/>
        <end position="25"/>
    </location>
</feature>
<dbReference type="OMA" id="MIDDCRK"/>
<protein>
    <submittedName>
        <fullName evidence="4">Uncharacterized protein</fullName>
    </submittedName>
</protein>
<sequence length="363" mass="39342">MSIFGGNGGIRVSRDHPSPSSVSESDIIPSQIQLNIKQAQSPAAALDLLPLLAPSPLMPFTNLTLPHLSATTAIDCWSSLAPYLANVVCCPQLDAAIKILIGQSSLSSETLAVGLPHANDCLSDIAQILQARGSNNDLLNICSIYPSELTQSSCPMVRVSDIENTLSNVPTILESCERIDPVKECRHKVCQMAITDAAVEIASTNYSMPDMVGAEPLSPVRVAMIDDCRKIVLRWLASRLDPADGNKVLRGISSCKINKVCPLVFPDLKIVTKECGDKISNETTCCDAMEKYIARLQVQSFVTNLQAFNCAYSLAANLRKANVSHNVYNICGVKLKDFSLQGLCSLYLPRFLVFLSVSRLTKL</sequence>
<keyword evidence="5" id="KW-1185">Reference proteome</keyword>
<dbReference type="EMBL" id="LEKV01005323">
    <property type="protein sequence ID" value="KVH88981.1"/>
    <property type="molecule type" value="Genomic_DNA"/>
</dbReference>
<comment type="caution">
    <text evidence="4">The sequence shown here is derived from an EMBL/GenBank/DDBJ whole genome shotgun (WGS) entry which is preliminary data.</text>
</comment>
<dbReference type="Proteomes" id="UP000243975">
    <property type="component" value="Unassembled WGS sequence"/>
</dbReference>
<evidence type="ECO:0000313" key="4">
    <source>
        <dbReference type="EMBL" id="KVH88981.1"/>
    </source>
</evidence>
<reference evidence="4 5" key="1">
    <citation type="journal article" date="2016" name="Sci. Rep.">
        <title>The genome sequence of the outbreeding globe artichoke constructed de novo incorporating a phase-aware low-pass sequencing strategy of F1 progeny.</title>
        <authorList>
            <person name="Scaglione D."/>
            <person name="Reyes-Chin-Wo S."/>
            <person name="Acquadro A."/>
            <person name="Froenicke L."/>
            <person name="Portis E."/>
            <person name="Beitel C."/>
            <person name="Tirone M."/>
            <person name="Mauro R."/>
            <person name="Lo Monaco A."/>
            <person name="Mauromicale G."/>
            <person name="Faccioli P."/>
            <person name="Cattivelli L."/>
            <person name="Rieseberg L."/>
            <person name="Michelmore R."/>
            <person name="Lanteri S."/>
        </authorList>
    </citation>
    <scope>NUCLEOTIDE SEQUENCE [LARGE SCALE GENOMIC DNA]</scope>
    <source>
        <strain evidence="4">2C</strain>
    </source>
</reference>
<dbReference type="InterPro" id="IPR040336">
    <property type="entry name" value="At1g61900-like"/>
</dbReference>
<proteinExistence type="predicted"/>
<dbReference type="Pfam" id="PF19160">
    <property type="entry name" value="SPARK"/>
    <property type="match status" value="1"/>
</dbReference>
<dbReference type="PANTHER" id="PTHR33831:SF8">
    <property type="entry name" value="SPARK DOMAIN-CONTAINING PROTEIN"/>
    <property type="match status" value="1"/>
</dbReference>
<dbReference type="GO" id="GO:0005886">
    <property type="term" value="C:plasma membrane"/>
    <property type="evidence" value="ECO:0007669"/>
    <property type="project" value="TreeGrafter"/>
</dbReference>
<dbReference type="Pfam" id="PF26584">
    <property type="entry name" value="At1g61900"/>
    <property type="match status" value="1"/>
</dbReference>
<name>A0A103XDZ1_CYNCS</name>
<dbReference type="Gramene" id="KVH88981">
    <property type="protein sequence ID" value="KVH88981"/>
    <property type="gene ID" value="Ccrd_024229"/>
</dbReference>
<evidence type="ECO:0000313" key="5">
    <source>
        <dbReference type="Proteomes" id="UP000243975"/>
    </source>
</evidence>
<dbReference type="InterPro" id="IPR043891">
    <property type="entry name" value="SPARK"/>
</dbReference>
<gene>
    <name evidence="4" type="ORF">Ccrd_024229</name>
</gene>
<feature type="domain" description="SPARK" evidence="2">
    <location>
        <begin position="69"/>
        <end position="198"/>
    </location>
</feature>
<evidence type="ECO:0000259" key="3">
    <source>
        <dbReference type="Pfam" id="PF26584"/>
    </source>
</evidence>
<feature type="domain" description="At1g61900-like C-terminal" evidence="3">
    <location>
        <begin position="259"/>
        <end position="331"/>
    </location>
</feature>
<evidence type="ECO:0000259" key="2">
    <source>
        <dbReference type="Pfam" id="PF19160"/>
    </source>
</evidence>